<sequence length="103" mass="10936">MVVPVLFVFGDSLVDDINDNKLSCLAKANFFPYTYDIDFPRGAATGRFCNGNTFVDALCACVIFSALAAIGGINYASAAGGILDETGLYPALVLNIITYTSQH</sequence>
<dbReference type="AlphaFoldDB" id="A0A8J5VSU7"/>
<reference evidence="2" key="2">
    <citation type="submission" date="2021-02" db="EMBL/GenBank/DDBJ databases">
        <authorList>
            <person name="Kimball J.A."/>
            <person name="Haas M.W."/>
            <person name="Macchietto M."/>
            <person name="Kono T."/>
            <person name="Duquette J."/>
            <person name="Shao M."/>
        </authorList>
    </citation>
    <scope>NUCLEOTIDE SEQUENCE</scope>
    <source>
        <tissue evidence="2">Fresh leaf tissue</tissue>
    </source>
</reference>
<evidence type="ECO:0000256" key="1">
    <source>
        <dbReference type="ARBA" id="ARBA00008668"/>
    </source>
</evidence>
<dbReference type="EMBL" id="JAAALK010000085">
    <property type="protein sequence ID" value="KAG8083357.1"/>
    <property type="molecule type" value="Genomic_DNA"/>
</dbReference>
<organism evidence="2 3">
    <name type="scientific">Zizania palustris</name>
    <name type="common">Northern wild rice</name>
    <dbReference type="NCBI Taxonomy" id="103762"/>
    <lineage>
        <taxon>Eukaryota</taxon>
        <taxon>Viridiplantae</taxon>
        <taxon>Streptophyta</taxon>
        <taxon>Embryophyta</taxon>
        <taxon>Tracheophyta</taxon>
        <taxon>Spermatophyta</taxon>
        <taxon>Magnoliopsida</taxon>
        <taxon>Liliopsida</taxon>
        <taxon>Poales</taxon>
        <taxon>Poaceae</taxon>
        <taxon>BOP clade</taxon>
        <taxon>Oryzoideae</taxon>
        <taxon>Oryzeae</taxon>
        <taxon>Zizaniinae</taxon>
        <taxon>Zizania</taxon>
    </lineage>
</organism>
<name>A0A8J5VSU7_ZIZPA</name>
<gene>
    <name evidence="2" type="ORF">GUJ93_ZPchr0015g6798</name>
</gene>
<dbReference type="PANTHER" id="PTHR45650:SF8">
    <property type="entry name" value="GDSL ESTERASE_LIPASE"/>
    <property type="match status" value="1"/>
</dbReference>
<evidence type="ECO:0000313" key="3">
    <source>
        <dbReference type="Proteomes" id="UP000729402"/>
    </source>
</evidence>
<evidence type="ECO:0000313" key="2">
    <source>
        <dbReference type="EMBL" id="KAG8083357.1"/>
    </source>
</evidence>
<comment type="caution">
    <text evidence="2">The sequence shown here is derived from an EMBL/GenBank/DDBJ whole genome shotgun (WGS) entry which is preliminary data.</text>
</comment>
<keyword evidence="3" id="KW-1185">Reference proteome</keyword>
<dbReference type="InterPro" id="IPR051238">
    <property type="entry name" value="GDSL_esterase/lipase"/>
</dbReference>
<dbReference type="PANTHER" id="PTHR45650">
    <property type="entry name" value="GDSL-LIKE LIPASE/ACYLHYDROLASE-RELATED"/>
    <property type="match status" value="1"/>
</dbReference>
<proteinExistence type="inferred from homology"/>
<dbReference type="OrthoDB" id="1600564at2759"/>
<protein>
    <submittedName>
        <fullName evidence="2">Uncharacterized protein</fullName>
    </submittedName>
</protein>
<accession>A0A8J5VSU7</accession>
<dbReference type="Proteomes" id="UP000729402">
    <property type="component" value="Unassembled WGS sequence"/>
</dbReference>
<comment type="similarity">
    <text evidence="1">Belongs to the 'GDSL' lipolytic enzyme family.</text>
</comment>
<reference evidence="2" key="1">
    <citation type="journal article" date="2021" name="bioRxiv">
        <title>Whole Genome Assembly and Annotation of Northern Wild Rice, Zizania palustris L., Supports a Whole Genome Duplication in the Zizania Genus.</title>
        <authorList>
            <person name="Haas M."/>
            <person name="Kono T."/>
            <person name="Macchietto M."/>
            <person name="Millas R."/>
            <person name="McGilp L."/>
            <person name="Shao M."/>
            <person name="Duquette J."/>
            <person name="Hirsch C.N."/>
            <person name="Kimball J."/>
        </authorList>
    </citation>
    <scope>NUCLEOTIDE SEQUENCE</scope>
    <source>
        <tissue evidence="2">Fresh leaf tissue</tissue>
    </source>
</reference>